<organism evidence="2 3">
    <name type="scientific">Punica granatum</name>
    <name type="common">Pomegranate</name>
    <dbReference type="NCBI Taxonomy" id="22663"/>
    <lineage>
        <taxon>Eukaryota</taxon>
        <taxon>Viridiplantae</taxon>
        <taxon>Streptophyta</taxon>
        <taxon>Embryophyta</taxon>
        <taxon>Tracheophyta</taxon>
        <taxon>Spermatophyta</taxon>
        <taxon>Magnoliopsida</taxon>
        <taxon>eudicotyledons</taxon>
        <taxon>Gunneridae</taxon>
        <taxon>Pentapetalae</taxon>
        <taxon>rosids</taxon>
        <taxon>malvids</taxon>
        <taxon>Myrtales</taxon>
        <taxon>Lythraceae</taxon>
        <taxon>Punica</taxon>
    </lineage>
</organism>
<accession>A0A2I0HYP5</accession>
<gene>
    <name evidence="2" type="ORF">CRG98_042760</name>
</gene>
<name>A0A2I0HYP5_PUNGR</name>
<keyword evidence="3" id="KW-1185">Reference proteome</keyword>
<protein>
    <submittedName>
        <fullName evidence="2">Uncharacterized protein</fullName>
    </submittedName>
</protein>
<evidence type="ECO:0000313" key="3">
    <source>
        <dbReference type="Proteomes" id="UP000233551"/>
    </source>
</evidence>
<proteinExistence type="predicted"/>
<reference evidence="2 3" key="1">
    <citation type="submission" date="2017-11" db="EMBL/GenBank/DDBJ databases">
        <title>De-novo sequencing of pomegranate (Punica granatum L.) genome.</title>
        <authorList>
            <person name="Akparov Z."/>
            <person name="Amiraslanov A."/>
            <person name="Hajiyeva S."/>
            <person name="Abbasov M."/>
            <person name="Kaur K."/>
            <person name="Hamwieh A."/>
            <person name="Solovyev V."/>
            <person name="Salamov A."/>
            <person name="Braich B."/>
            <person name="Kosarev P."/>
            <person name="Mahmoud A."/>
            <person name="Hajiyev E."/>
            <person name="Babayeva S."/>
            <person name="Izzatullayeva V."/>
            <person name="Mammadov A."/>
            <person name="Mammadov A."/>
            <person name="Sharifova S."/>
            <person name="Ojaghi J."/>
            <person name="Eynullazada K."/>
            <person name="Bayramov B."/>
            <person name="Abdulazimova A."/>
            <person name="Shahmuradov I."/>
        </authorList>
    </citation>
    <scope>NUCLEOTIDE SEQUENCE [LARGE SCALE GENOMIC DNA]</scope>
    <source>
        <strain evidence="3">cv. AG2017</strain>
        <tissue evidence="2">Leaf</tissue>
    </source>
</reference>
<evidence type="ECO:0000256" key="1">
    <source>
        <dbReference type="SAM" id="MobiDB-lite"/>
    </source>
</evidence>
<dbReference type="EMBL" id="PGOL01004672">
    <property type="protein sequence ID" value="PKI36811.1"/>
    <property type="molecule type" value="Genomic_DNA"/>
</dbReference>
<dbReference type="AlphaFoldDB" id="A0A2I0HYP5"/>
<feature type="region of interest" description="Disordered" evidence="1">
    <location>
        <begin position="112"/>
        <end position="137"/>
    </location>
</feature>
<comment type="caution">
    <text evidence="2">The sequence shown here is derived from an EMBL/GenBank/DDBJ whole genome shotgun (WGS) entry which is preliminary data.</text>
</comment>
<dbReference type="Proteomes" id="UP000233551">
    <property type="component" value="Unassembled WGS sequence"/>
</dbReference>
<evidence type="ECO:0000313" key="2">
    <source>
        <dbReference type="EMBL" id="PKI36811.1"/>
    </source>
</evidence>
<sequence length="203" mass="21583">MSAKCRPLPPFLSQESITLSLRLEMRNRSGGGGSPPTTTDLSKVSGILQRHLRGVVAVGIESTCNVSLGRGTPLLAADCCGAAPSMCSAAHFAHLPLSLSLLPPSVAFIRPGSPPEDLRPSPSTRNPSSRYNPRRGSPLAHEVHGVVGSSSVLVLRCPCLQWLCRVPTTSRKPLQLQGLPRGTDPRSASSWLEIHWVEVALSS</sequence>
<feature type="compositionally biased region" description="Low complexity" evidence="1">
    <location>
        <begin position="120"/>
        <end position="137"/>
    </location>
</feature>